<evidence type="ECO:0000313" key="7">
    <source>
        <dbReference type="EMBL" id="GLC87711.1"/>
    </source>
</evidence>
<keyword evidence="5" id="KW-1133">Transmembrane helix</keyword>
<evidence type="ECO:0000313" key="8">
    <source>
        <dbReference type="Proteomes" id="UP001065593"/>
    </source>
</evidence>
<keyword evidence="3" id="KW-0378">Hydrolase</keyword>
<feature type="region of interest" description="Disordered" evidence="4">
    <location>
        <begin position="30"/>
        <end position="60"/>
    </location>
</feature>
<feature type="domain" description="TNase-like" evidence="6">
    <location>
        <begin position="85"/>
        <end position="208"/>
    </location>
</feature>
<dbReference type="PROSITE" id="PS01123">
    <property type="entry name" value="TNASE_1"/>
    <property type="match status" value="1"/>
</dbReference>
<dbReference type="PANTHER" id="PTHR12302">
    <property type="entry name" value="EBNA2 BINDING PROTEIN P100"/>
    <property type="match status" value="1"/>
</dbReference>
<evidence type="ECO:0000256" key="2">
    <source>
        <dbReference type="ARBA" id="ARBA00022759"/>
    </source>
</evidence>
<sequence length="223" mass="25424">MKMQDVKTLITSGTIIIAVALYMIFSGPSEKEKDDTTTDNSQQLENVSSTTDETTATQQPTISMKQVEEKTGNQHFPVAYLKNYDGDTLQVNVNGEKRKIRLLMIDTPEMNYNKGEAQPYAQEAKDFTDKLLKNATTIEAVYDVGPETDNYERLLAYVFVDGKLLQESLLEEGFAAVRFIHKPNNTFEQELRDIQEKAETAKLNIWSHENYLQKDGFHPEVMQ</sequence>
<feature type="compositionally biased region" description="Polar residues" evidence="4">
    <location>
        <begin position="38"/>
        <end position="49"/>
    </location>
</feature>
<feature type="transmembrane region" description="Helical" evidence="5">
    <location>
        <begin position="6"/>
        <end position="25"/>
    </location>
</feature>
<evidence type="ECO:0000256" key="5">
    <source>
        <dbReference type="SAM" id="Phobius"/>
    </source>
</evidence>
<dbReference type="EMBL" id="BRZA01000001">
    <property type="protein sequence ID" value="GLC87711.1"/>
    <property type="molecule type" value="Genomic_DNA"/>
</dbReference>
<evidence type="ECO:0000256" key="4">
    <source>
        <dbReference type="SAM" id="MobiDB-lite"/>
    </source>
</evidence>
<feature type="compositionally biased region" description="Low complexity" evidence="4">
    <location>
        <begin position="50"/>
        <end position="60"/>
    </location>
</feature>
<dbReference type="InterPro" id="IPR035437">
    <property type="entry name" value="SNase_OB-fold_sf"/>
</dbReference>
<comment type="caution">
    <text evidence="7">The sequence shown here is derived from an EMBL/GenBank/DDBJ whole genome shotgun (WGS) entry which is preliminary data.</text>
</comment>
<reference evidence="7" key="1">
    <citation type="submission" date="2022-08" db="EMBL/GenBank/DDBJ databases">
        <title>Draft genome sequence of Lysinibacillus sp. strain KH24.</title>
        <authorList>
            <person name="Kanbe H."/>
            <person name="Itoh H."/>
        </authorList>
    </citation>
    <scope>NUCLEOTIDE SEQUENCE</scope>
    <source>
        <strain evidence="7">KH24</strain>
    </source>
</reference>
<dbReference type="Pfam" id="PF00565">
    <property type="entry name" value="SNase"/>
    <property type="match status" value="1"/>
</dbReference>
<keyword evidence="5" id="KW-0812">Transmembrane</keyword>
<name>A0ABQ5NI03_9BACI</name>
<evidence type="ECO:0000259" key="6">
    <source>
        <dbReference type="PROSITE" id="PS50830"/>
    </source>
</evidence>
<keyword evidence="2" id="KW-0255">Endonuclease</keyword>
<dbReference type="Gene3D" id="2.40.50.90">
    <property type="match status" value="1"/>
</dbReference>
<dbReference type="PROSITE" id="PS50830">
    <property type="entry name" value="TNASE_3"/>
    <property type="match status" value="1"/>
</dbReference>
<dbReference type="PANTHER" id="PTHR12302:SF3">
    <property type="entry name" value="SERINE_THREONINE-PROTEIN KINASE 31"/>
    <property type="match status" value="1"/>
</dbReference>
<proteinExistence type="predicted"/>
<dbReference type="SMART" id="SM00318">
    <property type="entry name" value="SNc"/>
    <property type="match status" value="1"/>
</dbReference>
<evidence type="ECO:0000256" key="3">
    <source>
        <dbReference type="ARBA" id="ARBA00022801"/>
    </source>
</evidence>
<dbReference type="InterPro" id="IPR016071">
    <property type="entry name" value="Staphylococal_nuclease_OB-fold"/>
</dbReference>
<gene>
    <name evidence="7" type="ORF">LYSBPC_08380</name>
</gene>
<accession>A0ABQ5NI03</accession>
<keyword evidence="5" id="KW-0472">Membrane</keyword>
<protein>
    <recommendedName>
        <fullName evidence="6">TNase-like domain-containing protein</fullName>
    </recommendedName>
</protein>
<dbReference type="SUPFAM" id="SSF50199">
    <property type="entry name" value="Staphylococcal nuclease"/>
    <property type="match status" value="1"/>
</dbReference>
<organism evidence="7 8">
    <name type="scientific">Lysinibacillus piscis</name>
    <dbReference type="NCBI Taxonomy" id="2518931"/>
    <lineage>
        <taxon>Bacteria</taxon>
        <taxon>Bacillati</taxon>
        <taxon>Bacillota</taxon>
        <taxon>Bacilli</taxon>
        <taxon>Bacillales</taxon>
        <taxon>Bacillaceae</taxon>
        <taxon>Lysinibacillus</taxon>
    </lineage>
</organism>
<dbReference type="InterPro" id="IPR002071">
    <property type="entry name" value="Thermonucl_AS"/>
</dbReference>
<keyword evidence="1" id="KW-0540">Nuclease</keyword>
<dbReference type="Proteomes" id="UP001065593">
    <property type="component" value="Unassembled WGS sequence"/>
</dbReference>
<dbReference type="RefSeq" id="WP_264987429.1">
    <property type="nucleotide sequence ID" value="NZ_BRZA01000001.1"/>
</dbReference>
<keyword evidence="8" id="KW-1185">Reference proteome</keyword>
<evidence type="ECO:0000256" key="1">
    <source>
        <dbReference type="ARBA" id="ARBA00022722"/>
    </source>
</evidence>